<dbReference type="InterPro" id="IPR000999">
    <property type="entry name" value="RNase_III_dom"/>
</dbReference>
<comment type="cofactor">
    <cofactor evidence="2">
        <name>Mg(2+)</name>
        <dbReference type="ChEBI" id="CHEBI:18420"/>
    </cofactor>
</comment>
<proteinExistence type="inferred from homology"/>
<dbReference type="GO" id="GO:0051607">
    <property type="term" value="P:defense response to virus"/>
    <property type="evidence" value="ECO:0007669"/>
    <property type="project" value="UniProtKB-KW"/>
</dbReference>
<dbReference type="PROSITE" id="PS00517">
    <property type="entry name" value="RNASE_3_1"/>
    <property type="match status" value="1"/>
</dbReference>
<dbReference type="InterPro" id="IPR038248">
    <property type="entry name" value="Dicer_dimer_sf"/>
</dbReference>
<comment type="caution">
    <text evidence="24">The sequence shown here is derived from an EMBL/GenBank/DDBJ whole genome shotgun (WGS) entry which is preliminary data.</text>
</comment>
<feature type="region of interest" description="Disordered" evidence="18">
    <location>
        <begin position="1"/>
        <end position="74"/>
    </location>
</feature>
<evidence type="ECO:0000256" key="9">
    <source>
        <dbReference type="ARBA" id="ARBA00022806"/>
    </source>
</evidence>
<dbReference type="InterPro" id="IPR003100">
    <property type="entry name" value="PAZ_dom"/>
</dbReference>
<dbReference type="PROSITE" id="PS50142">
    <property type="entry name" value="RNASE_3_2"/>
    <property type="match status" value="2"/>
</dbReference>
<dbReference type="PANTHER" id="PTHR14950:SF62">
    <property type="entry name" value="DICER-LIKE PROTEIN 1"/>
    <property type="match status" value="1"/>
</dbReference>
<evidence type="ECO:0000313" key="25">
    <source>
        <dbReference type="Proteomes" id="UP001280581"/>
    </source>
</evidence>
<dbReference type="InterPro" id="IPR056755">
    <property type="entry name" value="DSRM_2"/>
</dbReference>
<dbReference type="PANTHER" id="PTHR14950">
    <property type="entry name" value="DICER-RELATED"/>
    <property type="match status" value="1"/>
</dbReference>
<keyword evidence="15" id="KW-0464">Manganese</keyword>
<keyword evidence="7" id="KW-0547">Nucleotide-binding</keyword>
<keyword evidence="4" id="KW-0930">Antiviral protein</keyword>
<dbReference type="InterPro" id="IPR001650">
    <property type="entry name" value="Helicase_C-like"/>
</dbReference>
<organism evidence="24 25">
    <name type="scientific">Pseudopithomyces chartarum</name>
    <dbReference type="NCBI Taxonomy" id="1892770"/>
    <lineage>
        <taxon>Eukaryota</taxon>
        <taxon>Fungi</taxon>
        <taxon>Dikarya</taxon>
        <taxon>Ascomycota</taxon>
        <taxon>Pezizomycotina</taxon>
        <taxon>Dothideomycetes</taxon>
        <taxon>Pleosporomycetidae</taxon>
        <taxon>Pleosporales</taxon>
        <taxon>Massarineae</taxon>
        <taxon>Didymosphaeriaceae</taxon>
        <taxon>Pseudopithomyces</taxon>
    </lineage>
</organism>
<dbReference type="Proteomes" id="UP001280581">
    <property type="component" value="Unassembled WGS sequence"/>
</dbReference>
<dbReference type="FunFam" id="1.10.1520.10:FF:000026">
    <property type="entry name" value="Dicer-like protein 1"/>
    <property type="match status" value="1"/>
</dbReference>
<dbReference type="Pfam" id="PF24995">
    <property type="entry name" value="DSRM_2"/>
    <property type="match status" value="1"/>
</dbReference>
<dbReference type="PROSITE" id="PS50821">
    <property type="entry name" value="PAZ"/>
    <property type="match status" value="1"/>
</dbReference>
<evidence type="ECO:0000259" key="19">
    <source>
        <dbReference type="PROSITE" id="PS50142"/>
    </source>
</evidence>
<dbReference type="InterPro" id="IPR027417">
    <property type="entry name" value="P-loop_NTPase"/>
</dbReference>
<dbReference type="Gene3D" id="3.40.50.300">
    <property type="entry name" value="P-loop containing nucleotide triphosphate hydrolases"/>
    <property type="match status" value="2"/>
</dbReference>
<evidence type="ECO:0000256" key="1">
    <source>
        <dbReference type="ARBA" id="ARBA00001936"/>
    </source>
</evidence>
<sequence length="1607" mass="183742">MAWGNYSSLQEEDEDAIYMSADEQSIRSQASNEELNPDHTKNSDDEDEQDDHNGEDEEDDDIDKDGFSYHCPATTKEKRAAQNAVFRAFAMKKEEQITDKEIKEALEEVDDDKLSIKQMVKKQGISACIANPRDYQTELFQRAKDDNIIAVLGTGSGKTHIATLLLRHILDLELEARKKGQSPKISFFLVNSVNLVFQQSNVLECGLGGHSVEGICGSMGASLWNKCTWQAHFDKNMVIVCTAQVLVDCMMHSFIHMSSINLLIFDEAHHAKNDHPYARLMKDYYMTLTDPSQRPRVFGMTASPVDANTDIKETAIQLEKMLNCKIATTSDITLAVNSINKPIEEIARYPRLPVGYETAFHQELKSRYNHMPVFDKLFRKAKLYASELGRWAADEYWSFCFSEKESRKRELRQEFKFNKSQTKISVESLDEEIAQLRDASEYVKNYDNGVPSLTSSDLSSKVLLLHTYIDQYYRRHGNNRCIIFVEQRETARLLHRIFTHIGGPHLHAGLLVGVGGRIGDFNVSLNKQVKAVSDFRKGKLNCIFSTSVAEEGLDIPQCNLVARFDLYRTMIGYVQSRGRARHQNSRYLHMIETDNSHHESLVFDAMSAEKHMKNFCQGLSGDRLLDDTGLNFDSILQAERGLPVYKDSTTGARLTYASSLSVLGHFVAGLQTKTEQVNIQPIYVISRAVDQDANGMGESGFECEVVLPESSPITFMTGKIHRRKALAKCSAAFEMCLELRRRGYLDANLLSTLKKTAPTAASKVLAVSDKKKDRYPMRIKPDIWQSGLGTVPEYLYLMVVDVDAGLDRPHQPLGILTRVPLPQFPIFPVYLKDDRASGVTSIPLSRPLHVLPELLELLSNFFFLTYKDITHKEFEIDVTKMYYWQVPIRRLDEPFTVTTDPEDVIDMAQLQCVKHEDHRWRPDMPIQEINDAALRVYHKTELKWTPNLSADELLDKYIVDRGDGGRRFYTMSVMPDMKPTDRVPDSAPAYKWNDNILDYSISLFKKQRMENEGKWDLSQPVIMVDKIGHRRNWLAIVDKKDKEENAEINHNTTYVCPQPLRISRLSTRYVAMCYVFPAIIHRMEDYLLALEACKIIEVDIGPALALEAVTKDSENSDEHGEEKINFRSGMGPNYERLEFMGDCFLKMATSISTFVQQPDENEFEFHVRRMLMLCNKNLFNIALGGRDPEQDPPPFPNPFEKKPLVEYIRTAAFSRRTWYPKLKMLKGKGATAGTKADQNQVITHSLGDKSIADVCEALIGAAFMQHNRQGQWNSEMWDQPVKAVTKLVVSQDHVMERWADYYKAYQLPKYQLAEATAAQLDLAAKVEKQHPYHFKYPRLLRSAFIHPSQAFAWEHVPHYQRLEFLGDSLLDQAFIMHLFYQYPEKDPQWMTEHKTPMVSNQFLGAVSVKLGFHQHIRQNNVALTAQIHDYVTQIKEAESEANGAVDYWTAITDVPKCLADVVEAYVGAIFVDSEFNYSVVQEFFDMHLKPFFLDMYIYDTFANQHPITRLKRRLEDELGCKQHRTATHTSMKVMSGDKDRVVAMIMIHDKIHFHGVAVSGRYAKKKVADIALAALDGMPEYEYKKRYECDCDEPITGSEDSEIAETA</sequence>
<dbReference type="GO" id="GO:0005737">
    <property type="term" value="C:cytoplasm"/>
    <property type="evidence" value="ECO:0007669"/>
    <property type="project" value="TreeGrafter"/>
</dbReference>
<feature type="domain" description="RNase III" evidence="19">
    <location>
        <begin position="1133"/>
        <end position="1267"/>
    </location>
</feature>
<feature type="domain" description="PAZ" evidence="20">
    <location>
        <begin position="928"/>
        <end position="1064"/>
    </location>
</feature>
<dbReference type="Gene3D" id="1.10.1520.10">
    <property type="entry name" value="Ribonuclease III domain"/>
    <property type="match status" value="2"/>
</dbReference>
<dbReference type="GO" id="GO:0050688">
    <property type="term" value="P:regulation of defense response to virus"/>
    <property type="evidence" value="ECO:0007669"/>
    <property type="project" value="UniProtKB-KW"/>
</dbReference>
<keyword evidence="8" id="KW-0378">Hydrolase</keyword>
<evidence type="ECO:0000256" key="8">
    <source>
        <dbReference type="ARBA" id="ARBA00022801"/>
    </source>
</evidence>
<dbReference type="Gene3D" id="3.30.160.380">
    <property type="entry name" value="Dicer dimerisation domain"/>
    <property type="match status" value="1"/>
</dbReference>
<dbReference type="SMART" id="SM00487">
    <property type="entry name" value="DEXDc"/>
    <property type="match status" value="1"/>
</dbReference>
<dbReference type="Pfam" id="PF04851">
    <property type="entry name" value="ResIII"/>
    <property type="match status" value="1"/>
</dbReference>
<gene>
    <name evidence="24" type="ORF">GRF29_154g866378</name>
</gene>
<feature type="domain" description="Helicase C-terminal" evidence="22">
    <location>
        <begin position="468"/>
        <end position="636"/>
    </location>
</feature>
<dbReference type="PROSITE" id="PS51192">
    <property type="entry name" value="HELICASE_ATP_BIND_1"/>
    <property type="match status" value="1"/>
</dbReference>
<evidence type="ECO:0000256" key="18">
    <source>
        <dbReference type="SAM" id="MobiDB-lite"/>
    </source>
</evidence>
<dbReference type="InterPro" id="IPR005034">
    <property type="entry name" value="Dicer_dimerisation"/>
</dbReference>
<evidence type="ECO:0000313" key="24">
    <source>
        <dbReference type="EMBL" id="KAK3202818.1"/>
    </source>
</evidence>
<keyword evidence="6" id="KW-0677">Repeat</keyword>
<accession>A0AAN6LR03</accession>
<evidence type="ECO:0000256" key="4">
    <source>
        <dbReference type="ARBA" id="ARBA00022721"/>
    </source>
</evidence>
<evidence type="ECO:0000256" key="14">
    <source>
        <dbReference type="ARBA" id="ARBA00023118"/>
    </source>
</evidence>
<evidence type="ECO:0000256" key="5">
    <source>
        <dbReference type="ARBA" id="ARBA00022723"/>
    </source>
</evidence>
<evidence type="ECO:0000256" key="3">
    <source>
        <dbReference type="ARBA" id="ARBA00020797"/>
    </source>
</evidence>
<evidence type="ECO:0000256" key="13">
    <source>
        <dbReference type="ARBA" id="ARBA00022884"/>
    </source>
</evidence>
<evidence type="ECO:0000256" key="16">
    <source>
        <dbReference type="ARBA" id="ARBA00035116"/>
    </source>
</evidence>
<dbReference type="InterPro" id="IPR014001">
    <property type="entry name" value="Helicase_ATP-bd"/>
</dbReference>
<keyword evidence="13 17" id="KW-0694">RNA-binding</keyword>
<dbReference type="CDD" id="cd18034">
    <property type="entry name" value="DEXHc_dicer"/>
    <property type="match status" value="1"/>
</dbReference>
<dbReference type="CDD" id="cd00593">
    <property type="entry name" value="RIBOc"/>
    <property type="match status" value="2"/>
</dbReference>
<dbReference type="SUPFAM" id="SSF52540">
    <property type="entry name" value="P-loop containing nucleoside triphosphate hydrolases"/>
    <property type="match status" value="1"/>
</dbReference>
<comment type="cofactor">
    <cofactor evidence="1">
        <name>Mn(2+)</name>
        <dbReference type="ChEBI" id="CHEBI:29035"/>
    </cofactor>
</comment>
<keyword evidence="10" id="KW-0862">Zinc</keyword>
<dbReference type="GO" id="GO:0046872">
    <property type="term" value="F:metal ion binding"/>
    <property type="evidence" value="ECO:0007669"/>
    <property type="project" value="UniProtKB-KW"/>
</dbReference>
<dbReference type="GO" id="GO:0003677">
    <property type="term" value="F:DNA binding"/>
    <property type="evidence" value="ECO:0007669"/>
    <property type="project" value="InterPro"/>
</dbReference>
<keyword evidence="9" id="KW-0347">Helicase</keyword>
<evidence type="ECO:0000256" key="10">
    <source>
        <dbReference type="ARBA" id="ARBA00022833"/>
    </source>
</evidence>
<dbReference type="GO" id="GO:0004386">
    <property type="term" value="F:helicase activity"/>
    <property type="evidence" value="ECO:0007669"/>
    <property type="project" value="UniProtKB-KW"/>
</dbReference>
<evidence type="ECO:0000256" key="2">
    <source>
        <dbReference type="ARBA" id="ARBA00001946"/>
    </source>
</evidence>
<evidence type="ECO:0000256" key="12">
    <source>
        <dbReference type="ARBA" id="ARBA00022842"/>
    </source>
</evidence>
<dbReference type="PROSITE" id="PS51327">
    <property type="entry name" value="DICER_DSRBF"/>
    <property type="match status" value="1"/>
</dbReference>
<dbReference type="InterPro" id="IPR036389">
    <property type="entry name" value="RNase_III_sf"/>
</dbReference>
<dbReference type="Pfam" id="PF00636">
    <property type="entry name" value="Ribonuclease_3"/>
    <property type="match status" value="2"/>
</dbReference>
<feature type="compositionally biased region" description="Polar residues" evidence="18">
    <location>
        <begin position="22"/>
        <end position="34"/>
    </location>
</feature>
<dbReference type="SUPFAM" id="SSF69065">
    <property type="entry name" value="RNase III domain-like"/>
    <property type="match status" value="2"/>
</dbReference>
<dbReference type="GO" id="GO:0004525">
    <property type="term" value="F:ribonuclease III activity"/>
    <property type="evidence" value="ECO:0007669"/>
    <property type="project" value="InterPro"/>
</dbReference>
<dbReference type="SMART" id="SM00535">
    <property type="entry name" value="RIBOc"/>
    <property type="match status" value="2"/>
</dbReference>
<dbReference type="Pfam" id="PF00271">
    <property type="entry name" value="Helicase_C"/>
    <property type="match status" value="1"/>
</dbReference>
<dbReference type="GO" id="GO:0005524">
    <property type="term" value="F:ATP binding"/>
    <property type="evidence" value="ECO:0007669"/>
    <property type="project" value="UniProtKB-KW"/>
</dbReference>
<dbReference type="SMART" id="SM00490">
    <property type="entry name" value="HELICc"/>
    <property type="match status" value="1"/>
</dbReference>
<dbReference type="GO" id="GO:0003723">
    <property type="term" value="F:RNA binding"/>
    <property type="evidence" value="ECO:0007669"/>
    <property type="project" value="UniProtKB-UniRule"/>
</dbReference>
<evidence type="ECO:0000256" key="17">
    <source>
        <dbReference type="PROSITE-ProRule" id="PRU00657"/>
    </source>
</evidence>
<feature type="domain" description="Helicase ATP-binding" evidence="21">
    <location>
        <begin position="139"/>
        <end position="322"/>
    </location>
</feature>
<feature type="compositionally biased region" description="Acidic residues" evidence="18">
    <location>
        <begin position="44"/>
        <end position="63"/>
    </location>
</feature>
<comment type="similarity">
    <text evidence="16 17">Belongs to the helicase family. Dicer subfamily.</text>
</comment>
<dbReference type="PROSITE" id="PS51194">
    <property type="entry name" value="HELICASE_CTER"/>
    <property type="match status" value="1"/>
</dbReference>
<reference evidence="24 25" key="1">
    <citation type="submission" date="2021-02" db="EMBL/GenBank/DDBJ databases">
        <title>Genome assembly of Pseudopithomyces chartarum.</title>
        <authorList>
            <person name="Jauregui R."/>
            <person name="Singh J."/>
            <person name="Voisey C."/>
        </authorList>
    </citation>
    <scope>NUCLEOTIDE SEQUENCE [LARGE SCALE GENOMIC DNA]</scope>
    <source>
        <strain evidence="24 25">AGR01</strain>
    </source>
</reference>
<keyword evidence="25" id="KW-1185">Reference proteome</keyword>
<dbReference type="GO" id="GO:0005634">
    <property type="term" value="C:nucleus"/>
    <property type="evidence" value="ECO:0007669"/>
    <property type="project" value="TreeGrafter"/>
</dbReference>
<evidence type="ECO:0000259" key="20">
    <source>
        <dbReference type="PROSITE" id="PS50821"/>
    </source>
</evidence>
<dbReference type="GO" id="GO:0030422">
    <property type="term" value="P:siRNA processing"/>
    <property type="evidence" value="ECO:0007669"/>
    <property type="project" value="TreeGrafter"/>
</dbReference>
<evidence type="ECO:0000256" key="11">
    <source>
        <dbReference type="ARBA" id="ARBA00022840"/>
    </source>
</evidence>
<keyword evidence="5" id="KW-0479">Metal-binding</keyword>
<evidence type="ECO:0000256" key="15">
    <source>
        <dbReference type="ARBA" id="ARBA00023211"/>
    </source>
</evidence>
<feature type="domain" description="RNase III" evidence="19">
    <location>
        <begin position="1323"/>
        <end position="1474"/>
    </location>
</feature>
<dbReference type="EMBL" id="WVTA01000013">
    <property type="protein sequence ID" value="KAK3202818.1"/>
    <property type="molecule type" value="Genomic_DNA"/>
</dbReference>
<dbReference type="Pfam" id="PF03368">
    <property type="entry name" value="Dicer_dimer"/>
    <property type="match status" value="1"/>
</dbReference>
<evidence type="ECO:0000256" key="7">
    <source>
        <dbReference type="ARBA" id="ARBA00022741"/>
    </source>
</evidence>
<name>A0AAN6LR03_9PLEO</name>
<feature type="domain" description="Dicer dsRNA-binding fold" evidence="23">
    <location>
        <begin position="659"/>
        <end position="759"/>
    </location>
</feature>
<protein>
    <recommendedName>
        <fullName evidence="3">Dicer-like protein 1</fullName>
    </recommendedName>
</protein>
<dbReference type="InterPro" id="IPR006935">
    <property type="entry name" value="Helicase/UvrB_N"/>
</dbReference>
<evidence type="ECO:0000259" key="22">
    <source>
        <dbReference type="PROSITE" id="PS51194"/>
    </source>
</evidence>
<evidence type="ECO:0000256" key="6">
    <source>
        <dbReference type="ARBA" id="ARBA00022737"/>
    </source>
</evidence>
<keyword evidence="12" id="KW-0460">Magnesium</keyword>
<keyword evidence="11" id="KW-0067">ATP-binding</keyword>
<evidence type="ECO:0000259" key="23">
    <source>
        <dbReference type="PROSITE" id="PS51327"/>
    </source>
</evidence>
<evidence type="ECO:0000259" key="21">
    <source>
        <dbReference type="PROSITE" id="PS51192"/>
    </source>
</evidence>
<keyword evidence="14" id="KW-0051">Antiviral defense</keyword>